<reference evidence="1 2" key="1">
    <citation type="submission" date="2017-11" db="EMBL/GenBank/DDBJ databases">
        <title>De novo assembly and phasing of dikaryotic genomes from two isolates of Puccinia coronata f. sp. avenae, the causal agent of oat crown rust.</title>
        <authorList>
            <person name="Miller M.E."/>
            <person name="Zhang Y."/>
            <person name="Omidvar V."/>
            <person name="Sperschneider J."/>
            <person name="Schwessinger B."/>
            <person name="Raley C."/>
            <person name="Palmer J.M."/>
            <person name="Garnica D."/>
            <person name="Upadhyaya N."/>
            <person name="Rathjen J."/>
            <person name="Taylor J.M."/>
            <person name="Park R.F."/>
            <person name="Dodds P.N."/>
            <person name="Hirsch C.D."/>
            <person name="Kianian S.F."/>
            <person name="Figueroa M."/>
        </authorList>
    </citation>
    <scope>NUCLEOTIDE SEQUENCE [LARGE SCALE GENOMIC DNA]</scope>
    <source>
        <strain evidence="1">12SD80</strain>
    </source>
</reference>
<dbReference type="Proteomes" id="UP000235392">
    <property type="component" value="Unassembled WGS sequence"/>
</dbReference>
<proteinExistence type="predicted"/>
<dbReference type="AlphaFoldDB" id="A0A2N5UM61"/>
<gene>
    <name evidence="1" type="ORF">PCASD_11508</name>
</gene>
<accession>A0A2N5UM61</accession>
<comment type="caution">
    <text evidence="1">The sequence shown here is derived from an EMBL/GenBank/DDBJ whole genome shotgun (WGS) entry which is preliminary data.</text>
</comment>
<sequence>MNKPRSASPTPSLQQHPTNVEWSCLLMLGQVSQGRGPPYIADELSPQTQALQSKLESEGASLWTATPAWPTSSLELEDGKNSFHL</sequence>
<evidence type="ECO:0000313" key="2">
    <source>
        <dbReference type="Proteomes" id="UP000235392"/>
    </source>
</evidence>
<protein>
    <submittedName>
        <fullName evidence="1">Uncharacterized protein</fullName>
    </submittedName>
</protein>
<name>A0A2N5UM61_9BASI</name>
<evidence type="ECO:0000313" key="1">
    <source>
        <dbReference type="EMBL" id="PLW38717.1"/>
    </source>
</evidence>
<dbReference type="EMBL" id="PGCI01000124">
    <property type="protein sequence ID" value="PLW38717.1"/>
    <property type="molecule type" value="Genomic_DNA"/>
</dbReference>
<organism evidence="1 2">
    <name type="scientific">Puccinia coronata f. sp. avenae</name>
    <dbReference type="NCBI Taxonomy" id="200324"/>
    <lineage>
        <taxon>Eukaryota</taxon>
        <taxon>Fungi</taxon>
        <taxon>Dikarya</taxon>
        <taxon>Basidiomycota</taxon>
        <taxon>Pucciniomycotina</taxon>
        <taxon>Pucciniomycetes</taxon>
        <taxon>Pucciniales</taxon>
        <taxon>Pucciniaceae</taxon>
        <taxon>Puccinia</taxon>
    </lineage>
</organism>